<evidence type="ECO:0000259" key="9">
    <source>
        <dbReference type="PROSITE" id="PS51379"/>
    </source>
</evidence>
<proteinExistence type="inferred from homology"/>
<keyword evidence="3" id="KW-0285">Flavoprotein</keyword>
<evidence type="ECO:0000256" key="8">
    <source>
        <dbReference type="ARBA" id="ARBA00023014"/>
    </source>
</evidence>
<dbReference type="GO" id="GO:0046872">
    <property type="term" value="F:metal ion binding"/>
    <property type="evidence" value="ECO:0007669"/>
    <property type="project" value="UniProtKB-KW"/>
</dbReference>
<dbReference type="Pfam" id="PF02662">
    <property type="entry name" value="FlpD"/>
    <property type="match status" value="1"/>
</dbReference>
<keyword evidence="5" id="KW-0274">FAD</keyword>
<dbReference type="SUPFAM" id="SSF51971">
    <property type="entry name" value="Nucleotide-binding domain"/>
    <property type="match status" value="1"/>
</dbReference>
<comment type="caution">
    <text evidence="10">The sequence shown here is derived from an EMBL/GenBank/DDBJ whole genome shotgun (WGS) entry which is preliminary data.</text>
</comment>
<comment type="cofactor">
    <cofactor evidence="1">
        <name>FAD</name>
        <dbReference type="ChEBI" id="CHEBI:57692"/>
    </cofactor>
</comment>
<dbReference type="Pfam" id="PF00890">
    <property type="entry name" value="FAD_binding_2"/>
    <property type="match status" value="1"/>
</dbReference>
<dbReference type="Gene3D" id="3.40.50.720">
    <property type="entry name" value="NAD(P)-binding Rossmann-like Domain"/>
    <property type="match status" value="1"/>
</dbReference>
<dbReference type="PROSITE" id="PS00198">
    <property type="entry name" value="4FE4S_FER_1"/>
    <property type="match status" value="4"/>
</dbReference>
<comment type="similarity">
    <text evidence="2">Belongs to the HdrA family.</text>
</comment>
<dbReference type="InterPro" id="IPR003953">
    <property type="entry name" value="FAD-dep_OxRdtase_2_FAD-bd"/>
</dbReference>
<dbReference type="Pfam" id="PF12838">
    <property type="entry name" value="Fer4_7"/>
    <property type="match status" value="1"/>
</dbReference>
<evidence type="ECO:0000256" key="1">
    <source>
        <dbReference type="ARBA" id="ARBA00001974"/>
    </source>
</evidence>
<reference evidence="10" key="1">
    <citation type="journal article" date="2020" name="mSystems">
        <title>Genome- and Community-Level Interaction Insights into Carbon Utilization and Element Cycling Functions of Hydrothermarchaeota in Hydrothermal Sediment.</title>
        <authorList>
            <person name="Zhou Z."/>
            <person name="Liu Y."/>
            <person name="Xu W."/>
            <person name="Pan J."/>
            <person name="Luo Z.H."/>
            <person name="Li M."/>
        </authorList>
    </citation>
    <scope>NUCLEOTIDE SEQUENCE [LARGE SCALE GENOMIC DNA]</scope>
    <source>
        <strain evidence="10">SpSt-774</strain>
    </source>
</reference>
<feature type="domain" description="4Fe-4S ferredoxin-type" evidence="9">
    <location>
        <begin position="539"/>
        <end position="568"/>
    </location>
</feature>
<sequence>MRLILCHCNGLINIPNLDFGPDIKIEWFNDLCHDNVKIATGEKVVIGGCSPSLMEGLFPEADAEFVNLKDHIFLMNHSLNKAKELLAGAIQKAKVSPSLKRKSFPIKNQSVAIIGAGIAGLDLALSVSNAGIKVYLIEKEPFLGGTVAKLDRLYPEGTPWSHTLLPLISSVLKNKNIEILTGSEVVGVNGTIGDYRIQVRMKPRGVIECNNCGICVSVCPVSIQEDGKIRKAIYSRNTYPNIYAIDFNFCTKCGECVKVCPKKIDLNSSEKTTEINTGAIAVATGLNFYDLGKVEEYNYGRFQGIMNTLEFERRIADDSLVPQKVVFICCAGSRDNNYLPYCSKVCCFLALKEAKLVLDRHPQTRVFICAMDMRSYGNFEYFYTTLRELGVSFIKGKPSEVIKRNGNMVIRVEDLYTNELLEIDADTVVLSGGFVPDKETFKKLGIKIEDNFPVLFESGELGNRELPRGIFVAGSANFPAGVTETIIDARKTAFSIINLLKQPSFETNHPIAYVNEDYCSVCKTCVSACPYNAIVIENEKIKIREDLCMGCGVCASACPAAASRLEKFTAGEISEWIRTTTRPGDIIALLCRWSAYNATETAALTKIQYPENVKILRVPCSGAVEPNHIILALNSGARGVLVGGCYPDACHYAKGNFKARIREKILKETLTFLGLPKNRARLEWIGKDEAKKFAEIIQEMNQA</sequence>
<gene>
    <name evidence="10" type="ORF">ENV60_03560</name>
</gene>
<evidence type="ECO:0000256" key="4">
    <source>
        <dbReference type="ARBA" id="ARBA00022723"/>
    </source>
</evidence>
<dbReference type="Pfam" id="PF13187">
    <property type="entry name" value="Fer4_9"/>
    <property type="match status" value="1"/>
</dbReference>
<name>A0A7C4XKF7_UNCW3</name>
<dbReference type="InterPro" id="IPR017900">
    <property type="entry name" value="4Fe4S_Fe_S_CS"/>
</dbReference>
<dbReference type="GO" id="GO:0051536">
    <property type="term" value="F:iron-sulfur cluster binding"/>
    <property type="evidence" value="ECO:0007669"/>
    <property type="project" value="UniProtKB-KW"/>
</dbReference>
<keyword evidence="7" id="KW-0408">Iron</keyword>
<dbReference type="EMBL" id="DTGZ01000068">
    <property type="protein sequence ID" value="HGV97358.1"/>
    <property type="molecule type" value="Genomic_DNA"/>
</dbReference>
<accession>A0A7C4XKF7</accession>
<dbReference type="InterPro" id="IPR017896">
    <property type="entry name" value="4Fe4S_Fe-S-bd"/>
</dbReference>
<evidence type="ECO:0000256" key="6">
    <source>
        <dbReference type="ARBA" id="ARBA00023002"/>
    </source>
</evidence>
<keyword evidence="8" id="KW-0411">Iron-sulfur</keyword>
<evidence type="ECO:0000256" key="7">
    <source>
        <dbReference type="ARBA" id="ARBA00023004"/>
    </source>
</evidence>
<dbReference type="SUPFAM" id="SSF54862">
    <property type="entry name" value="4Fe-4S ferredoxins"/>
    <property type="match status" value="2"/>
</dbReference>
<organism evidence="10">
    <name type="scientific">candidate division WOR-3 bacterium</name>
    <dbReference type="NCBI Taxonomy" id="2052148"/>
    <lineage>
        <taxon>Bacteria</taxon>
        <taxon>Bacteria division WOR-3</taxon>
    </lineage>
</organism>
<keyword evidence="4" id="KW-0479">Metal-binding</keyword>
<protein>
    <submittedName>
        <fullName evidence="10">Hydrogenase iron-sulfur subunit</fullName>
    </submittedName>
</protein>
<feature type="domain" description="4Fe-4S ferredoxin-type" evidence="9">
    <location>
        <begin position="201"/>
        <end position="228"/>
    </location>
</feature>
<feature type="domain" description="4Fe-4S ferredoxin-type" evidence="9">
    <location>
        <begin position="510"/>
        <end position="538"/>
    </location>
</feature>
<keyword evidence="6" id="KW-0560">Oxidoreductase</keyword>
<evidence type="ECO:0000256" key="5">
    <source>
        <dbReference type="ARBA" id="ARBA00022827"/>
    </source>
</evidence>
<dbReference type="Gene3D" id="3.30.70.20">
    <property type="match status" value="1"/>
</dbReference>
<dbReference type="Gene3D" id="3.30.70.3270">
    <property type="match status" value="1"/>
</dbReference>
<dbReference type="InterPro" id="IPR003813">
    <property type="entry name" value="MvhD/FlpD"/>
</dbReference>
<dbReference type="AlphaFoldDB" id="A0A7C4XKF7"/>
<evidence type="ECO:0000256" key="3">
    <source>
        <dbReference type="ARBA" id="ARBA00022630"/>
    </source>
</evidence>
<dbReference type="InterPro" id="IPR039650">
    <property type="entry name" value="HdrA-like"/>
</dbReference>
<evidence type="ECO:0000256" key="2">
    <source>
        <dbReference type="ARBA" id="ARBA00006561"/>
    </source>
</evidence>
<dbReference type="GO" id="GO:0016491">
    <property type="term" value="F:oxidoreductase activity"/>
    <property type="evidence" value="ECO:0007669"/>
    <property type="project" value="UniProtKB-KW"/>
</dbReference>
<evidence type="ECO:0000313" key="10">
    <source>
        <dbReference type="EMBL" id="HGV97358.1"/>
    </source>
</evidence>
<dbReference type="PROSITE" id="PS51379">
    <property type="entry name" value="4FE4S_FER_2"/>
    <property type="match status" value="4"/>
</dbReference>
<feature type="domain" description="4Fe-4S ferredoxin-type" evidence="9">
    <location>
        <begin position="241"/>
        <end position="269"/>
    </location>
</feature>
<dbReference type="PANTHER" id="PTHR43498:SF1">
    <property type="entry name" value="COB--COM HETERODISULFIDE REDUCTASE IRON-SULFUR SUBUNIT A"/>
    <property type="match status" value="1"/>
</dbReference>
<dbReference type="PANTHER" id="PTHR43498">
    <property type="entry name" value="FERREDOXIN:COB-COM HETERODISULFIDE REDUCTASE SUBUNIT A"/>
    <property type="match status" value="1"/>
</dbReference>